<keyword evidence="4" id="KW-1185">Reference proteome</keyword>
<feature type="region of interest" description="Disordered" evidence="1">
    <location>
        <begin position="30"/>
        <end position="71"/>
    </location>
</feature>
<proteinExistence type="predicted"/>
<accession>A0A7L5E7Y0</accession>
<feature type="chain" id="PRO_5029589757" evidence="2">
    <location>
        <begin position="28"/>
        <end position="389"/>
    </location>
</feature>
<protein>
    <submittedName>
        <fullName evidence="3">Gliding motility protein GldN</fullName>
    </submittedName>
</protein>
<evidence type="ECO:0000256" key="2">
    <source>
        <dbReference type="SAM" id="SignalP"/>
    </source>
</evidence>
<evidence type="ECO:0000313" key="3">
    <source>
        <dbReference type="EMBL" id="QJD96963.1"/>
    </source>
</evidence>
<gene>
    <name evidence="3" type="primary">gldN</name>
    <name evidence="3" type="ORF">HH214_14345</name>
</gene>
<dbReference type="Proteomes" id="UP000503278">
    <property type="component" value="Chromosome"/>
</dbReference>
<dbReference type="Pfam" id="PF19841">
    <property type="entry name" value="GldN"/>
    <property type="match status" value="1"/>
</dbReference>
<evidence type="ECO:0000256" key="1">
    <source>
        <dbReference type="SAM" id="MobiDB-lite"/>
    </source>
</evidence>
<feature type="compositionally biased region" description="Low complexity" evidence="1">
    <location>
        <begin position="53"/>
        <end position="66"/>
    </location>
</feature>
<keyword evidence="2" id="KW-0732">Signal</keyword>
<dbReference type="EMBL" id="CP051682">
    <property type="protein sequence ID" value="QJD96963.1"/>
    <property type="molecule type" value="Genomic_DNA"/>
</dbReference>
<dbReference type="AlphaFoldDB" id="A0A7L5E7Y0"/>
<feature type="region of interest" description="Disordered" evidence="1">
    <location>
        <begin position="362"/>
        <end position="389"/>
    </location>
</feature>
<name>A0A7L5E7Y0_9SPHI</name>
<sequence length="389" mass="43108">MKNITHKIYVSAVCLLSLILVCNVAEAQKSKSRRSTARTTKSRSARTTKRTTTRTTAPTTEPAFTRTPEHASVAPVTAQAVPDTADMPIDTIVPMDGYYKNTLYTRAKSFAYPAVNSNDVRFYKRVWRDIDLKDPKNMLLNTPGSTLASVVLEGVKLRRITAYQPSITNSDSTFAKPLRVSHAMGLLQDSAMVDQFDANGNKVGSKMVLNDFNPERITKFRIKEDIYFDKKRSLVVSRIIGIAPLKSIQAGGQEIGEAPVFWLYFPQCRDYFATKDLSDPERKLYDTSLDDIFLQKKYSSVIVRSTGTTNNGQAGASDPALQLTAAQLSATNANQNTQASSEAVEAKIQNFKNETWDYKVQQKPVSAKSAKKEKPAKAVKPVKTDKASK</sequence>
<dbReference type="InterPro" id="IPR019847">
    <property type="entry name" value="Gliding_motility_assoc_GldN"/>
</dbReference>
<organism evidence="3 4">
    <name type="scientific">Mucilaginibacter robiniae</name>
    <dbReference type="NCBI Taxonomy" id="2728022"/>
    <lineage>
        <taxon>Bacteria</taxon>
        <taxon>Pseudomonadati</taxon>
        <taxon>Bacteroidota</taxon>
        <taxon>Sphingobacteriia</taxon>
        <taxon>Sphingobacteriales</taxon>
        <taxon>Sphingobacteriaceae</taxon>
        <taxon>Mucilaginibacter</taxon>
    </lineage>
</organism>
<feature type="compositionally biased region" description="Basic and acidic residues" evidence="1">
    <location>
        <begin position="370"/>
        <end position="389"/>
    </location>
</feature>
<reference evidence="3 4" key="1">
    <citation type="submission" date="2020-04" db="EMBL/GenBank/DDBJ databases">
        <title>Genome sequencing of novel species.</title>
        <authorList>
            <person name="Heo J."/>
            <person name="Kim S.-J."/>
            <person name="Kim J.-S."/>
            <person name="Hong S.-B."/>
            <person name="Kwon S.-W."/>
        </authorList>
    </citation>
    <scope>NUCLEOTIDE SEQUENCE [LARGE SCALE GENOMIC DNA]</scope>
    <source>
        <strain evidence="3 4">F39-2</strain>
    </source>
</reference>
<dbReference type="NCBIfam" id="TIGR03523">
    <property type="entry name" value="GldN"/>
    <property type="match status" value="1"/>
</dbReference>
<evidence type="ECO:0000313" key="4">
    <source>
        <dbReference type="Proteomes" id="UP000503278"/>
    </source>
</evidence>
<feature type="compositionally biased region" description="Basic residues" evidence="1">
    <location>
        <begin position="30"/>
        <end position="52"/>
    </location>
</feature>
<dbReference type="RefSeq" id="WP_169608738.1">
    <property type="nucleotide sequence ID" value="NZ_CP051682.1"/>
</dbReference>
<dbReference type="KEGG" id="mrob:HH214_14345"/>
<feature type="signal peptide" evidence="2">
    <location>
        <begin position="1"/>
        <end position="27"/>
    </location>
</feature>